<dbReference type="EMBL" id="MCFA01000313">
    <property type="protein sequence ID" value="ORX94286.1"/>
    <property type="molecule type" value="Genomic_DNA"/>
</dbReference>
<evidence type="ECO:0000256" key="1">
    <source>
        <dbReference type="SAM" id="MobiDB-lite"/>
    </source>
</evidence>
<sequence>MPSAVDIITYIGIPLAVLGVLPTIYTCLKSFLTLRAITRTLHRNGVVALTRSSLLSGIVEIEIPRKSISPLDRHDPEYFASNDTWMGKGRGGGGGKGRSTLRGGGWTAFNWREMSIGVKSYRVQYHDELAQPQAEIEFEALVAFLLDRGAVPSKDGWAGLRSKGLWTPAGTRLLGGPGGEGEVLWVAMSDDSDGILSLGVGWKKGWDSRGMDSLPPYWIRVRAPGARDVDVLGKLEEMEGAKGDGVTAVDKKGGFLDDDSAASDRDVGLKSPVRLRIGTAGIQDAYREDDAKRKLTLTHLRPPPPSSSHEATDGFWFSCAATAFEAPQGGLWSFSIPEDVLALTRQDTVPCGVMVLIGTMTDDEVPTWRTPYDHQTEQFEKQVKFMDQSRRMLEEQRLPPDQRAAARQKRMEQDAIDFHNETRRRRMKEDQRRESEILEALQSQKLPIARVAEKNHEWLLKKFELSMETPILVLVEQTLYGMVQDPPFARRMSIMLDLWRRWGSSGGMTKSHYLAVREDQVIFALASFVFFVIRSMVSEPMGSVAGDLQECLRMWKKVRLG</sequence>
<evidence type="ECO:0000256" key="2">
    <source>
        <dbReference type="SAM" id="Phobius"/>
    </source>
</evidence>
<keyword evidence="2" id="KW-0472">Membrane</keyword>
<accession>A0A1Y1Y970</accession>
<keyword evidence="4" id="KW-1185">Reference proteome</keyword>
<gene>
    <name evidence="3" type="ORF">BCR34DRAFT_580049</name>
</gene>
<dbReference type="AlphaFoldDB" id="A0A1Y1Y970"/>
<feature type="region of interest" description="Disordered" evidence="1">
    <location>
        <begin position="399"/>
        <end position="431"/>
    </location>
</feature>
<evidence type="ECO:0000313" key="4">
    <source>
        <dbReference type="Proteomes" id="UP000193144"/>
    </source>
</evidence>
<evidence type="ECO:0000313" key="3">
    <source>
        <dbReference type="EMBL" id="ORX94286.1"/>
    </source>
</evidence>
<dbReference type="Proteomes" id="UP000193144">
    <property type="component" value="Unassembled WGS sequence"/>
</dbReference>
<feature type="transmembrane region" description="Helical" evidence="2">
    <location>
        <begin position="7"/>
        <end position="25"/>
    </location>
</feature>
<proteinExistence type="predicted"/>
<keyword evidence="2" id="KW-0812">Transmembrane</keyword>
<name>A0A1Y1Y970_9PLEO</name>
<comment type="caution">
    <text evidence="3">The sequence shown here is derived from an EMBL/GenBank/DDBJ whole genome shotgun (WGS) entry which is preliminary data.</text>
</comment>
<feature type="compositionally biased region" description="Basic and acidic residues" evidence="1">
    <location>
        <begin position="409"/>
        <end position="431"/>
    </location>
</feature>
<dbReference type="OrthoDB" id="3166386at2759"/>
<dbReference type="STRING" id="1231657.A0A1Y1Y970"/>
<protein>
    <submittedName>
        <fullName evidence="3">Uncharacterized protein</fullName>
    </submittedName>
</protein>
<organism evidence="3 4">
    <name type="scientific">Clohesyomyces aquaticus</name>
    <dbReference type="NCBI Taxonomy" id="1231657"/>
    <lineage>
        <taxon>Eukaryota</taxon>
        <taxon>Fungi</taxon>
        <taxon>Dikarya</taxon>
        <taxon>Ascomycota</taxon>
        <taxon>Pezizomycotina</taxon>
        <taxon>Dothideomycetes</taxon>
        <taxon>Pleosporomycetidae</taxon>
        <taxon>Pleosporales</taxon>
        <taxon>Lindgomycetaceae</taxon>
        <taxon>Clohesyomyces</taxon>
    </lineage>
</organism>
<keyword evidence="2" id="KW-1133">Transmembrane helix</keyword>
<reference evidence="3 4" key="1">
    <citation type="submission" date="2016-07" db="EMBL/GenBank/DDBJ databases">
        <title>Pervasive Adenine N6-methylation of Active Genes in Fungi.</title>
        <authorList>
            <consortium name="DOE Joint Genome Institute"/>
            <person name="Mondo S.J."/>
            <person name="Dannebaum R.O."/>
            <person name="Kuo R.C."/>
            <person name="Labutti K."/>
            <person name="Haridas S."/>
            <person name="Kuo A."/>
            <person name="Salamov A."/>
            <person name="Ahrendt S.R."/>
            <person name="Lipzen A."/>
            <person name="Sullivan W."/>
            <person name="Andreopoulos W.B."/>
            <person name="Clum A."/>
            <person name="Lindquist E."/>
            <person name="Daum C."/>
            <person name="Ramamoorthy G.K."/>
            <person name="Gryganskyi A."/>
            <person name="Culley D."/>
            <person name="Magnuson J.K."/>
            <person name="James T.Y."/>
            <person name="O'Malley M.A."/>
            <person name="Stajich J.E."/>
            <person name="Spatafora J.W."/>
            <person name="Visel A."/>
            <person name="Grigoriev I.V."/>
        </authorList>
    </citation>
    <scope>NUCLEOTIDE SEQUENCE [LARGE SCALE GENOMIC DNA]</scope>
    <source>
        <strain evidence="3 4">CBS 115471</strain>
    </source>
</reference>